<gene>
    <name evidence="2" type="ORF">VC83_06867</name>
</gene>
<reference evidence="2" key="1">
    <citation type="submission" date="2016-03" db="EMBL/GenBank/DDBJ databases">
        <title>Updated assembly of Pseudogymnoascus destructans, the fungus causing white-nose syndrome of bats.</title>
        <authorList>
            <person name="Palmer J.M."/>
            <person name="Drees K.P."/>
            <person name="Foster J.T."/>
            <person name="Lindner D.L."/>
        </authorList>
    </citation>
    <scope>NUCLEOTIDE SEQUENCE [LARGE SCALE GENOMIC DNA]</scope>
    <source>
        <strain evidence="2">20631-21</strain>
    </source>
</reference>
<dbReference type="CDD" id="cd01741">
    <property type="entry name" value="GATase1_1"/>
    <property type="match status" value="1"/>
</dbReference>
<accession>A0A177A2D8</accession>
<dbReference type="InterPro" id="IPR017926">
    <property type="entry name" value="GATASE"/>
</dbReference>
<dbReference type="OrthoDB" id="92161at2759"/>
<dbReference type="PROSITE" id="PS51273">
    <property type="entry name" value="GATASE_TYPE_1"/>
    <property type="match status" value="1"/>
</dbReference>
<proteinExistence type="predicted"/>
<sequence length="249" mass="27248">MTPRLLRIAILECDTPPPGVQKTHGTYGGLFTSLLHDAASSLSPPLPGSDLIISAYDVVKEIYPPSLDDFDGILMTGSKHNSFESDPWILKLVEYTKKVLAQDKVRMVGVCFGHQIVGRALGAPVGRSEKGWELSVTDLTLTPAGKEIFGQEKLAIHQLHRDVVAAYPEGVEPLAHTDRCVNHAMYIPRRVITIQGHPEYTGGILGEILVARNASGIIDDVSFKDAMARLENKQDGVLVARAFLRFLLE</sequence>
<dbReference type="VEuPathDB" id="FungiDB:GMDG_04921"/>
<dbReference type="PANTHER" id="PTHR42695">
    <property type="entry name" value="GLUTAMINE AMIDOTRANSFERASE YLR126C-RELATED"/>
    <property type="match status" value="1"/>
</dbReference>
<dbReference type="GO" id="GO:0005829">
    <property type="term" value="C:cytosol"/>
    <property type="evidence" value="ECO:0007669"/>
    <property type="project" value="TreeGrafter"/>
</dbReference>
<dbReference type="RefSeq" id="XP_024321563.1">
    <property type="nucleotide sequence ID" value="XM_024470452.1"/>
</dbReference>
<dbReference type="PANTHER" id="PTHR42695:SF5">
    <property type="entry name" value="GLUTAMINE AMIDOTRANSFERASE YLR126C-RELATED"/>
    <property type="match status" value="1"/>
</dbReference>
<dbReference type="GeneID" id="36289919"/>
<name>A0A177A2D8_9PEZI</name>
<protein>
    <recommendedName>
        <fullName evidence="1">Glutamine amidotransferase domain-containing protein</fullName>
    </recommendedName>
</protein>
<dbReference type="AlphaFoldDB" id="A0A177A2D8"/>
<evidence type="ECO:0000259" key="1">
    <source>
        <dbReference type="Pfam" id="PF00117"/>
    </source>
</evidence>
<dbReference type="GO" id="GO:0005634">
    <property type="term" value="C:nucleus"/>
    <property type="evidence" value="ECO:0007669"/>
    <property type="project" value="TreeGrafter"/>
</dbReference>
<dbReference type="InterPro" id="IPR029062">
    <property type="entry name" value="Class_I_gatase-like"/>
</dbReference>
<dbReference type="Pfam" id="PF00117">
    <property type="entry name" value="GATase"/>
    <property type="match status" value="1"/>
</dbReference>
<dbReference type="Proteomes" id="UP000077154">
    <property type="component" value="Unassembled WGS sequence"/>
</dbReference>
<dbReference type="Gene3D" id="3.40.50.880">
    <property type="match status" value="1"/>
</dbReference>
<feature type="domain" description="Glutamine amidotransferase" evidence="1">
    <location>
        <begin position="64"/>
        <end position="207"/>
    </location>
</feature>
<dbReference type="EMBL" id="KV441404">
    <property type="protein sequence ID" value="OAF56267.1"/>
    <property type="molecule type" value="Genomic_DNA"/>
</dbReference>
<dbReference type="eggNOG" id="KOG3179">
    <property type="taxonomic scope" value="Eukaryota"/>
</dbReference>
<dbReference type="SUPFAM" id="SSF52317">
    <property type="entry name" value="Class I glutamine amidotransferase-like"/>
    <property type="match status" value="1"/>
</dbReference>
<organism evidence="2">
    <name type="scientific">Pseudogymnoascus destructans</name>
    <dbReference type="NCBI Taxonomy" id="655981"/>
    <lineage>
        <taxon>Eukaryota</taxon>
        <taxon>Fungi</taxon>
        <taxon>Dikarya</taxon>
        <taxon>Ascomycota</taxon>
        <taxon>Pezizomycotina</taxon>
        <taxon>Leotiomycetes</taxon>
        <taxon>Thelebolales</taxon>
        <taxon>Thelebolaceae</taxon>
        <taxon>Pseudogymnoascus</taxon>
    </lineage>
</organism>
<dbReference type="InterPro" id="IPR044992">
    <property type="entry name" value="ChyE-like"/>
</dbReference>
<evidence type="ECO:0000313" key="2">
    <source>
        <dbReference type="EMBL" id="OAF56267.1"/>
    </source>
</evidence>